<organism evidence="1 2">
    <name type="scientific">Persea americana</name>
    <name type="common">Avocado</name>
    <dbReference type="NCBI Taxonomy" id="3435"/>
    <lineage>
        <taxon>Eukaryota</taxon>
        <taxon>Viridiplantae</taxon>
        <taxon>Streptophyta</taxon>
        <taxon>Embryophyta</taxon>
        <taxon>Tracheophyta</taxon>
        <taxon>Spermatophyta</taxon>
        <taxon>Magnoliopsida</taxon>
        <taxon>Magnoliidae</taxon>
        <taxon>Laurales</taxon>
        <taxon>Lauraceae</taxon>
        <taxon>Persea</taxon>
    </lineage>
</organism>
<keyword evidence="2" id="KW-1185">Reference proteome</keyword>
<dbReference type="EMBL" id="CM056816">
    <property type="protein sequence ID" value="KAJ8633068.1"/>
    <property type="molecule type" value="Genomic_DNA"/>
</dbReference>
<accession>A0ACC2LIA2</accession>
<protein>
    <submittedName>
        <fullName evidence="1">Uncharacterized protein</fullName>
    </submittedName>
</protein>
<evidence type="ECO:0000313" key="1">
    <source>
        <dbReference type="EMBL" id="KAJ8633068.1"/>
    </source>
</evidence>
<reference evidence="1 2" key="1">
    <citation type="journal article" date="2022" name="Hortic Res">
        <title>A haplotype resolved chromosomal level avocado genome allows analysis of novel avocado genes.</title>
        <authorList>
            <person name="Nath O."/>
            <person name="Fletcher S.J."/>
            <person name="Hayward A."/>
            <person name="Shaw L.M."/>
            <person name="Masouleh A.K."/>
            <person name="Furtado A."/>
            <person name="Henry R.J."/>
            <person name="Mitter N."/>
        </authorList>
    </citation>
    <scope>NUCLEOTIDE SEQUENCE [LARGE SCALE GENOMIC DNA]</scope>
    <source>
        <strain evidence="2">cv. Hass</strain>
    </source>
</reference>
<name>A0ACC2LIA2_PERAE</name>
<proteinExistence type="predicted"/>
<sequence length="110" mass="12588">MPKEDSDSSKREKGPKGTERKETEEKIEKPVFGLTKRGEEVGIARQQLLPDFLSQKETIPSLFSGQADLAGFLSRCRRRRIHQSHRRCHYSIVEEEEDVGIILVLLNLAL</sequence>
<evidence type="ECO:0000313" key="2">
    <source>
        <dbReference type="Proteomes" id="UP001234297"/>
    </source>
</evidence>
<comment type="caution">
    <text evidence="1">The sequence shown here is derived from an EMBL/GenBank/DDBJ whole genome shotgun (WGS) entry which is preliminary data.</text>
</comment>
<gene>
    <name evidence="1" type="ORF">MRB53_026404</name>
</gene>
<dbReference type="Proteomes" id="UP001234297">
    <property type="component" value="Chromosome 8"/>
</dbReference>